<keyword evidence="6" id="KW-0238">DNA-binding</keyword>
<evidence type="ECO:0000259" key="10">
    <source>
        <dbReference type="PROSITE" id="PS51900"/>
    </source>
</evidence>
<evidence type="ECO:0000256" key="7">
    <source>
        <dbReference type="ARBA" id="ARBA00023172"/>
    </source>
</evidence>
<evidence type="ECO:0000256" key="1">
    <source>
        <dbReference type="ARBA" id="ARBA00004496"/>
    </source>
</evidence>
<evidence type="ECO:0000256" key="8">
    <source>
        <dbReference type="ARBA" id="ARBA00023306"/>
    </source>
</evidence>
<dbReference type="PROSITE" id="PS51898">
    <property type="entry name" value="TYR_RECOMBINASE"/>
    <property type="match status" value="1"/>
</dbReference>
<evidence type="ECO:0000256" key="3">
    <source>
        <dbReference type="ARBA" id="ARBA00022618"/>
    </source>
</evidence>
<dbReference type="SUPFAM" id="SSF56349">
    <property type="entry name" value="DNA breaking-rejoining enzymes"/>
    <property type="match status" value="1"/>
</dbReference>
<dbReference type="InterPro" id="IPR011010">
    <property type="entry name" value="DNA_brk_join_enz"/>
</dbReference>
<dbReference type="GO" id="GO:0005737">
    <property type="term" value="C:cytoplasm"/>
    <property type="evidence" value="ECO:0007669"/>
    <property type="project" value="UniProtKB-SubCell"/>
</dbReference>
<reference evidence="11" key="1">
    <citation type="submission" date="2019-08" db="EMBL/GenBank/DDBJ databases">
        <authorList>
            <person name="Kucharzyk K."/>
            <person name="Murdoch R.W."/>
            <person name="Higgins S."/>
            <person name="Loffler F."/>
        </authorList>
    </citation>
    <scope>NUCLEOTIDE SEQUENCE</scope>
</reference>
<keyword evidence="7" id="KW-0233">DNA recombination</keyword>
<keyword evidence="5" id="KW-0229">DNA integration</keyword>
<evidence type="ECO:0000256" key="6">
    <source>
        <dbReference type="ARBA" id="ARBA00023125"/>
    </source>
</evidence>
<dbReference type="GO" id="GO:0006310">
    <property type="term" value="P:DNA recombination"/>
    <property type="evidence" value="ECO:0007669"/>
    <property type="project" value="UniProtKB-KW"/>
</dbReference>
<dbReference type="InterPro" id="IPR044068">
    <property type="entry name" value="CB"/>
</dbReference>
<gene>
    <name evidence="11" type="primary">xerD_79</name>
    <name evidence="11" type="ORF">SDC9_116706</name>
</gene>
<protein>
    <submittedName>
        <fullName evidence="11">Tyrosine recombinase XerD</fullName>
    </submittedName>
</protein>
<evidence type="ECO:0000256" key="2">
    <source>
        <dbReference type="ARBA" id="ARBA00022490"/>
    </source>
</evidence>
<organism evidence="11">
    <name type="scientific">bioreactor metagenome</name>
    <dbReference type="NCBI Taxonomy" id="1076179"/>
    <lineage>
        <taxon>unclassified sequences</taxon>
        <taxon>metagenomes</taxon>
        <taxon>ecological metagenomes</taxon>
    </lineage>
</organism>
<accession>A0A645BXC6</accession>
<dbReference type="InterPro" id="IPR013762">
    <property type="entry name" value="Integrase-like_cat_sf"/>
</dbReference>
<evidence type="ECO:0000256" key="5">
    <source>
        <dbReference type="ARBA" id="ARBA00022908"/>
    </source>
</evidence>
<dbReference type="InterPro" id="IPR002104">
    <property type="entry name" value="Integrase_catalytic"/>
</dbReference>
<dbReference type="AlphaFoldDB" id="A0A645BXC6"/>
<dbReference type="InterPro" id="IPR010998">
    <property type="entry name" value="Integrase_recombinase_N"/>
</dbReference>
<dbReference type="PANTHER" id="PTHR30349">
    <property type="entry name" value="PHAGE INTEGRASE-RELATED"/>
    <property type="match status" value="1"/>
</dbReference>
<dbReference type="GO" id="GO:0003677">
    <property type="term" value="F:DNA binding"/>
    <property type="evidence" value="ECO:0007669"/>
    <property type="project" value="UniProtKB-KW"/>
</dbReference>
<keyword evidence="2" id="KW-0963">Cytoplasm</keyword>
<dbReference type="GO" id="GO:0051301">
    <property type="term" value="P:cell division"/>
    <property type="evidence" value="ECO:0007669"/>
    <property type="project" value="UniProtKB-KW"/>
</dbReference>
<evidence type="ECO:0000259" key="9">
    <source>
        <dbReference type="PROSITE" id="PS51898"/>
    </source>
</evidence>
<evidence type="ECO:0000313" key="11">
    <source>
        <dbReference type="EMBL" id="MPM69758.1"/>
    </source>
</evidence>
<keyword evidence="4" id="KW-0159">Chromosome partition</keyword>
<dbReference type="PROSITE" id="PS51900">
    <property type="entry name" value="CB"/>
    <property type="match status" value="1"/>
</dbReference>
<name>A0A645BXC6_9ZZZZ</name>
<dbReference type="InterPro" id="IPR050090">
    <property type="entry name" value="Tyrosine_recombinase_XerCD"/>
</dbReference>
<sequence>MNLFIHYLELSGLPTAIEKITVSSLRKYISYLGDECKFKATTVNRKINSLRSYFKFLLSQEYLDKNPAAAVTAPKKPERIPIYLKENELKRLLETPEKYSKCNSLRDKTILMTFIYTGIRRSELLALNWEDIDFGQRIIVVRKGKGNKQRIIPMQDELQEVLWNYLQSRLPLKDNCVFLSEENNRLSVTALQQMFVRYLKLSGLADKGFTIHKLRHSFASLLIKKEVDLITIQELMGHSDLNSTKIYTHINTEHKRKQIDKLNIL</sequence>
<dbReference type="GO" id="GO:0015074">
    <property type="term" value="P:DNA integration"/>
    <property type="evidence" value="ECO:0007669"/>
    <property type="project" value="UniProtKB-KW"/>
</dbReference>
<evidence type="ECO:0000256" key="4">
    <source>
        <dbReference type="ARBA" id="ARBA00022829"/>
    </source>
</evidence>
<dbReference type="EMBL" id="VSSQ01023058">
    <property type="protein sequence ID" value="MPM69758.1"/>
    <property type="molecule type" value="Genomic_DNA"/>
</dbReference>
<keyword evidence="8" id="KW-0131">Cell cycle</keyword>
<dbReference type="GO" id="GO:0007059">
    <property type="term" value="P:chromosome segregation"/>
    <property type="evidence" value="ECO:0007669"/>
    <property type="project" value="UniProtKB-KW"/>
</dbReference>
<dbReference type="Pfam" id="PF00589">
    <property type="entry name" value="Phage_integrase"/>
    <property type="match status" value="1"/>
</dbReference>
<dbReference type="InterPro" id="IPR004107">
    <property type="entry name" value="Integrase_SAM-like_N"/>
</dbReference>
<keyword evidence="3" id="KW-0132">Cell division</keyword>
<feature type="domain" description="Core-binding (CB)" evidence="10">
    <location>
        <begin position="1"/>
        <end position="58"/>
    </location>
</feature>
<comment type="subcellular location">
    <subcellularLocation>
        <location evidence="1">Cytoplasm</location>
    </subcellularLocation>
</comment>
<comment type="caution">
    <text evidence="11">The sequence shown here is derived from an EMBL/GenBank/DDBJ whole genome shotgun (WGS) entry which is preliminary data.</text>
</comment>
<feature type="domain" description="Tyr recombinase" evidence="9">
    <location>
        <begin position="79"/>
        <end position="260"/>
    </location>
</feature>
<dbReference type="Pfam" id="PF02899">
    <property type="entry name" value="Phage_int_SAM_1"/>
    <property type="match status" value="1"/>
</dbReference>
<dbReference type="Gene3D" id="1.10.150.130">
    <property type="match status" value="1"/>
</dbReference>
<proteinExistence type="predicted"/>
<dbReference type="Gene3D" id="1.10.443.10">
    <property type="entry name" value="Intergrase catalytic core"/>
    <property type="match status" value="1"/>
</dbReference>
<dbReference type="PANTHER" id="PTHR30349:SF77">
    <property type="entry name" value="TYROSINE RECOMBINASE XERC"/>
    <property type="match status" value="1"/>
</dbReference>